<keyword evidence="1" id="KW-0472">Membrane</keyword>
<evidence type="ECO:0000256" key="1">
    <source>
        <dbReference type="SAM" id="Phobius"/>
    </source>
</evidence>
<sequence>MVWDGIEKRRVITKEEFCPAHIELVSDLAVIKNSLTNIEKCVTEGTSFRNGVVMSFIALSLTIIIQIIAFSFLFGQMERQVKINTDRLTLIESRMNK</sequence>
<name>A0A6H1ZPA3_9ZZZZ</name>
<proteinExistence type="predicted"/>
<feature type="transmembrane region" description="Helical" evidence="1">
    <location>
        <begin position="52"/>
        <end position="74"/>
    </location>
</feature>
<protein>
    <submittedName>
        <fullName evidence="2">Uncharacterized protein</fullName>
    </submittedName>
</protein>
<keyword evidence="1" id="KW-0812">Transmembrane</keyword>
<organism evidence="2">
    <name type="scientific">viral metagenome</name>
    <dbReference type="NCBI Taxonomy" id="1070528"/>
    <lineage>
        <taxon>unclassified sequences</taxon>
        <taxon>metagenomes</taxon>
        <taxon>organismal metagenomes</taxon>
    </lineage>
</organism>
<reference evidence="2" key="1">
    <citation type="submission" date="2020-03" db="EMBL/GenBank/DDBJ databases">
        <title>The deep terrestrial virosphere.</title>
        <authorList>
            <person name="Holmfeldt K."/>
            <person name="Nilsson E."/>
            <person name="Simone D."/>
            <person name="Lopez-Fernandez M."/>
            <person name="Wu X."/>
            <person name="de Brujin I."/>
            <person name="Lundin D."/>
            <person name="Andersson A."/>
            <person name="Bertilsson S."/>
            <person name="Dopson M."/>
        </authorList>
    </citation>
    <scope>NUCLEOTIDE SEQUENCE</scope>
    <source>
        <strain evidence="2">TM448A01288</strain>
    </source>
</reference>
<keyword evidence="1" id="KW-1133">Transmembrane helix</keyword>
<dbReference type="EMBL" id="MT144129">
    <property type="protein sequence ID" value="QJA49292.1"/>
    <property type="molecule type" value="Genomic_DNA"/>
</dbReference>
<dbReference type="AlphaFoldDB" id="A0A6H1ZPA3"/>
<gene>
    <name evidence="2" type="ORF">TM448A01288_0004</name>
</gene>
<accession>A0A6H1ZPA3</accession>
<evidence type="ECO:0000313" key="2">
    <source>
        <dbReference type="EMBL" id="QJA49292.1"/>
    </source>
</evidence>